<feature type="transmembrane region" description="Helical" evidence="1">
    <location>
        <begin position="416"/>
        <end position="445"/>
    </location>
</feature>
<protein>
    <submittedName>
        <fullName evidence="3">Uncharacterized protein</fullName>
    </submittedName>
</protein>
<feature type="transmembrane region" description="Helical" evidence="1">
    <location>
        <begin position="336"/>
        <end position="358"/>
    </location>
</feature>
<evidence type="ECO:0000313" key="2">
    <source>
        <dbReference type="EMBL" id="CAD9248246.1"/>
    </source>
</evidence>
<feature type="transmembrane region" description="Helical" evidence="1">
    <location>
        <begin position="524"/>
        <end position="542"/>
    </location>
</feature>
<dbReference type="PANTHER" id="PTHR34730">
    <property type="entry name" value="UNNAMED PRODUCT"/>
    <property type="match status" value="1"/>
</dbReference>
<organism evidence="3">
    <name type="scientific">Phaeomonas parva</name>
    <dbReference type="NCBI Taxonomy" id="124430"/>
    <lineage>
        <taxon>Eukaryota</taxon>
        <taxon>Sar</taxon>
        <taxon>Stramenopiles</taxon>
        <taxon>Ochrophyta</taxon>
        <taxon>Pinguiophyceae</taxon>
        <taxon>Pinguiochrysidales</taxon>
        <taxon>Pinguiochrysidaceae</taxon>
        <taxon>Phaeomonas</taxon>
    </lineage>
</organism>
<proteinExistence type="predicted"/>
<feature type="transmembrane region" description="Helical" evidence="1">
    <location>
        <begin position="46"/>
        <end position="66"/>
    </location>
</feature>
<dbReference type="AlphaFoldDB" id="A0A6U4E4T7"/>
<reference evidence="3" key="1">
    <citation type="submission" date="2021-01" db="EMBL/GenBank/DDBJ databases">
        <authorList>
            <person name="Corre E."/>
            <person name="Pelletier E."/>
            <person name="Niang G."/>
            <person name="Scheremetjew M."/>
            <person name="Finn R."/>
            <person name="Kale V."/>
            <person name="Holt S."/>
            <person name="Cochrane G."/>
            <person name="Meng A."/>
            <person name="Brown T."/>
            <person name="Cohen L."/>
        </authorList>
    </citation>
    <scope>NUCLEOTIDE SEQUENCE</scope>
    <source>
        <strain evidence="3">CCMP2877</strain>
    </source>
</reference>
<dbReference type="EMBL" id="HBGJ01010622">
    <property type="protein sequence ID" value="CAD9248247.1"/>
    <property type="molecule type" value="Transcribed_RNA"/>
</dbReference>
<gene>
    <name evidence="2" type="ORF">PPAR1163_LOCUS6605</name>
    <name evidence="3" type="ORF">PPAR1163_LOCUS6606</name>
</gene>
<keyword evidence="1" id="KW-1133">Transmembrane helix</keyword>
<feature type="transmembrane region" description="Helical" evidence="1">
    <location>
        <begin position="457"/>
        <end position="480"/>
    </location>
</feature>
<dbReference type="EMBL" id="HBGJ01010621">
    <property type="protein sequence ID" value="CAD9248246.1"/>
    <property type="molecule type" value="Transcribed_RNA"/>
</dbReference>
<keyword evidence="1" id="KW-0812">Transmembrane</keyword>
<name>A0A6U4E4T7_9STRA</name>
<accession>A0A6U4E4T7</accession>
<evidence type="ECO:0000313" key="3">
    <source>
        <dbReference type="EMBL" id="CAD9248247.1"/>
    </source>
</evidence>
<dbReference type="PANTHER" id="PTHR34730:SF1">
    <property type="entry name" value="PARAQUAT-INDUCIBLE PROTEIN A"/>
    <property type="match status" value="1"/>
</dbReference>
<evidence type="ECO:0000256" key="1">
    <source>
        <dbReference type="SAM" id="Phobius"/>
    </source>
</evidence>
<feature type="transmembrane region" description="Helical" evidence="1">
    <location>
        <begin position="295"/>
        <end position="315"/>
    </location>
</feature>
<keyword evidence="1" id="KW-0472">Membrane</keyword>
<sequence>MSAAKMLGEYMLIDPDGEEITKKYCDSCSGCGHGGGGRALRHRVSVGVQLLLAFVFCCTVGLFIAGDITPSVVVRYDARYAVPINKGLDHLMKDVTKKILEDDKIIQEAMNVPIVQETILSDPTVVTDITTYVTCPDDECKKAAEKALGHDVATYFDDNPDKLCLLLADEWVSATFFPDAPYSDSDEIVLSSITAFQEAEAGGAYGIAAAIFIMSITWPYVKILLQIGSWVLPLPEEMREYVLIFLEQSGKLCIIEVLMLTLAMEGFVAEVNYNYPGTDVLMLRIKTTVFSKYGMIVYVVATTLTLIMGNITTIVHNLPKLTDGGYGTVGDGRNRLWGWAAVFNAVFALAIGIAMQVVPSFQFEYTGTMASSMVQSLRTLSLSGAAIFLAGEGEKSDLEYPPGWEIEEDATQSVGIWIFVYALFLCAAPLLAAVVGLAATVLGEFKGGSRDVMDVRLSFAASSLAAWSCIEVFIFAALVMREDLVQLFEQELEKLVGQDTDDPVLIALTGGEPGDTLLALDFEMLPAGATLLGLFWGASLLIQGRTLYLLGVFDHCCGDGMRMRDQSLIGLETMTLSP</sequence>